<protein>
    <submittedName>
        <fullName evidence="2">Uncharacterized protein</fullName>
    </submittedName>
</protein>
<keyword evidence="1" id="KW-0812">Transmembrane</keyword>
<organism evidence="2 3">
    <name type="scientific">Diaporthe helianthi</name>
    <dbReference type="NCBI Taxonomy" id="158607"/>
    <lineage>
        <taxon>Eukaryota</taxon>
        <taxon>Fungi</taxon>
        <taxon>Dikarya</taxon>
        <taxon>Ascomycota</taxon>
        <taxon>Pezizomycotina</taxon>
        <taxon>Sordariomycetes</taxon>
        <taxon>Sordariomycetidae</taxon>
        <taxon>Diaporthales</taxon>
        <taxon>Diaporthaceae</taxon>
        <taxon>Diaporthe</taxon>
    </lineage>
</organism>
<gene>
    <name evidence="2" type="ORF">DHEL01_v209989</name>
</gene>
<dbReference type="Proteomes" id="UP000094444">
    <property type="component" value="Unassembled WGS sequence"/>
</dbReference>
<proteinExistence type="predicted"/>
<keyword evidence="3" id="KW-1185">Reference proteome</keyword>
<accession>A0A2P5HMY7</accession>
<reference evidence="2" key="1">
    <citation type="submission" date="2017-09" db="EMBL/GenBank/DDBJ databases">
        <title>Polyketide synthases of a Diaporthe helianthi virulent isolate.</title>
        <authorList>
            <person name="Baroncelli R."/>
        </authorList>
    </citation>
    <scope>NUCLEOTIDE SEQUENCE [LARGE SCALE GENOMIC DNA]</scope>
    <source>
        <strain evidence="2">7/96</strain>
    </source>
</reference>
<evidence type="ECO:0000313" key="3">
    <source>
        <dbReference type="Proteomes" id="UP000094444"/>
    </source>
</evidence>
<name>A0A2P5HMY7_DIAHE</name>
<keyword evidence="1" id="KW-1133">Transmembrane helix</keyword>
<evidence type="ECO:0000256" key="1">
    <source>
        <dbReference type="SAM" id="Phobius"/>
    </source>
</evidence>
<dbReference type="InParanoid" id="A0A2P5HMY7"/>
<feature type="transmembrane region" description="Helical" evidence="1">
    <location>
        <begin position="6"/>
        <end position="29"/>
    </location>
</feature>
<comment type="caution">
    <text evidence="2">The sequence shown here is derived from an EMBL/GenBank/DDBJ whole genome shotgun (WGS) entry which is preliminary data.</text>
</comment>
<sequence>MLAKAWRYAVGTIITIITISLLGMILLYIMEPAGLFVQWLHIMWMASLKRCLRSADYFETISEDLVKTWHESTDQRWPYILKPPRYLIYAVNLSQWSAAFLRLVGDFMARGVITYRNNGAVLRSWPARFVVTTRGLFARDWIRTVSFSPTWARHVLG</sequence>
<keyword evidence="1" id="KW-0472">Membrane</keyword>
<dbReference type="AlphaFoldDB" id="A0A2P5HMY7"/>
<evidence type="ECO:0000313" key="2">
    <source>
        <dbReference type="EMBL" id="POS71623.1"/>
    </source>
</evidence>
<dbReference type="EMBL" id="MAVT02001217">
    <property type="protein sequence ID" value="POS71623.1"/>
    <property type="molecule type" value="Genomic_DNA"/>
</dbReference>